<dbReference type="EMBL" id="BOMG01000046">
    <property type="protein sequence ID" value="GID55195.1"/>
    <property type="molecule type" value="Genomic_DNA"/>
</dbReference>
<organism evidence="2 3">
    <name type="scientific">Actinoplanes couchii</name>
    <dbReference type="NCBI Taxonomy" id="403638"/>
    <lineage>
        <taxon>Bacteria</taxon>
        <taxon>Bacillati</taxon>
        <taxon>Actinomycetota</taxon>
        <taxon>Actinomycetes</taxon>
        <taxon>Micromonosporales</taxon>
        <taxon>Micromonosporaceae</taxon>
        <taxon>Actinoplanes</taxon>
    </lineage>
</organism>
<proteinExistence type="predicted"/>
<comment type="caution">
    <text evidence="2">The sequence shown here is derived from an EMBL/GenBank/DDBJ whole genome shotgun (WGS) entry which is preliminary data.</text>
</comment>
<reference evidence="2 3" key="1">
    <citation type="submission" date="2021-01" db="EMBL/GenBank/DDBJ databases">
        <title>Whole genome shotgun sequence of Actinoplanes couchii NBRC 106145.</title>
        <authorList>
            <person name="Komaki H."/>
            <person name="Tamura T."/>
        </authorList>
    </citation>
    <scope>NUCLEOTIDE SEQUENCE [LARGE SCALE GENOMIC DNA]</scope>
    <source>
        <strain evidence="2 3">NBRC 106145</strain>
    </source>
</reference>
<evidence type="ECO:0000313" key="2">
    <source>
        <dbReference type="EMBL" id="GID55195.1"/>
    </source>
</evidence>
<dbReference type="Proteomes" id="UP000612282">
    <property type="component" value="Unassembled WGS sequence"/>
</dbReference>
<sequence>MLREQLGVSKTIETQRTPEGAASLCLREAGRIGMQMCSPARQSAARIRQKPEVSPRLCRNEPQQ</sequence>
<feature type="region of interest" description="Disordered" evidence="1">
    <location>
        <begin position="40"/>
        <end position="64"/>
    </location>
</feature>
<protein>
    <submittedName>
        <fullName evidence="2">Uncharacterized protein</fullName>
    </submittedName>
</protein>
<name>A0ABQ3X9N7_9ACTN</name>
<gene>
    <name evidence="2" type="ORF">Aco03nite_035990</name>
</gene>
<keyword evidence="3" id="KW-1185">Reference proteome</keyword>
<evidence type="ECO:0000256" key="1">
    <source>
        <dbReference type="SAM" id="MobiDB-lite"/>
    </source>
</evidence>
<accession>A0ABQ3X9N7</accession>
<evidence type="ECO:0000313" key="3">
    <source>
        <dbReference type="Proteomes" id="UP000612282"/>
    </source>
</evidence>